<evidence type="ECO:0000313" key="4">
    <source>
        <dbReference type="EMBL" id="ERF70409.1"/>
    </source>
</evidence>
<evidence type="ECO:0000256" key="2">
    <source>
        <dbReference type="SAM" id="SignalP"/>
    </source>
</evidence>
<feature type="region of interest" description="Disordered" evidence="1">
    <location>
        <begin position="219"/>
        <end position="264"/>
    </location>
</feature>
<name>U1HN00_ENDPU</name>
<sequence length="471" mass="49029">MLFSTLAVAALGASTTLATPLLGSLSARNKNLPYKDGSLSHLNGRDVNNAESEQLPTCRSDVLYDLLTNTTNNLDTRAFCSIYIAVSSIVGVFATTTITGSVVMTKTAAINTVTATATPSNATNSAGPCSYSNTTAVSATSGLVNTTVTAVSPPLERQDAPTPPAFLAPYDPLRVSSVCSCLVTPSTIVQTWTSFVSVAWTIVTSIQSVTATVALQTPAGVSQPPDTTVVTTDSTPPTPTGSTGSITTSTLAPDTPAGSTDVSTVNITASPTNATEERVTVIPILDSTVGASFTMTIPDITADATATISVFPTRSTKSRSTLSIFLSHINATGTSFLPPDITATWATASVVHTNTATPGVPAPTGTNPFNSTTYCGQASVRGNGTFQARYTVRCGYSYTNLDPLRVVSRSSYAACVKECDNDSRCYAFSFKLSEVAENCYIYNLYPMPSGHSDVLFNSGAYVLGSNNGMKR</sequence>
<evidence type="ECO:0000259" key="3">
    <source>
        <dbReference type="PROSITE" id="PS50948"/>
    </source>
</evidence>
<dbReference type="EMBL" id="KE721319">
    <property type="protein sequence ID" value="ERF70409.1"/>
    <property type="molecule type" value="Genomic_DNA"/>
</dbReference>
<dbReference type="GeneID" id="19240181"/>
<protein>
    <recommendedName>
        <fullName evidence="3">Apple domain-containing protein</fullName>
    </recommendedName>
</protein>
<organism evidence="4 5">
    <name type="scientific">Endocarpon pusillum (strain Z07020 / HMAS-L-300199)</name>
    <name type="common">Lichen-forming fungus</name>
    <dbReference type="NCBI Taxonomy" id="1263415"/>
    <lineage>
        <taxon>Eukaryota</taxon>
        <taxon>Fungi</taxon>
        <taxon>Dikarya</taxon>
        <taxon>Ascomycota</taxon>
        <taxon>Pezizomycotina</taxon>
        <taxon>Eurotiomycetes</taxon>
        <taxon>Chaetothyriomycetidae</taxon>
        <taxon>Verrucariales</taxon>
        <taxon>Verrucariaceae</taxon>
        <taxon>Endocarpon</taxon>
    </lineage>
</organism>
<proteinExistence type="predicted"/>
<dbReference type="HOGENOM" id="CLU_580061_0_0_1"/>
<keyword evidence="5" id="KW-1185">Reference proteome</keyword>
<dbReference type="InterPro" id="IPR003609">
    <property type="entry name" value="Pan_app"/>
</dbReference>
<dbReference type="RefSeq" id="XP_007803976.1">
    <property type="nucleotide sequence ID" value="XM_007805785.1"/>
</dbReference>
<reference evidence="5" key="1">
    <citation type="journal article" date="2014" name="BMC Genomics">
        <title>Genome characteristics reveal the impact of lichenization on lichen-forming fungus Endocarpon pusillum Hedwig (Verrucariales, Ascomycota).</title>
        <authorList>
            <person name="Wang Y.-Y."/>
            <person name="Liu B."/>
            <person name="Zhang X.-Y."/>
            <person name="Zhou Q.-M."/>
            <person name="Zhang T."/>
            <person name="Li H."/>
            <person name="Yu Y.-F."/>
            <person name="Zhang X.-L."/>
            <person name="Hao X.-Y."/>
            <person name="Wang M."/>
            <person name="Wang L."/>
            <person name="Wei J.-C."/>
        </authorList>
    </citation>
    <scope>NUCLEOTIDE SEQUENCE [LARGE SCALE GENOMIC DNA]</scope>
    <source>
        <strain evidence="5">Z07020 / HMAS-L-300199</strain>
    </source>
</reference>
<feature type="domain" description="Apple" evidence="3">
    <location>
        <begin position="394"/>
        <end position="467"/>
    </location>
</feature>
<dbReference type="AlphaFoldDB" id="U1HN00"/>
<keyword evidence="2" id="KW-0732">Signal</keyword>
<accession>U1HN00</accession>
<evidence type="ECO:0000256" key="1">
    <source>
        <dbReference type="SAM" id="MobiDB-lite"/>
    </source>
</evidence>
<feature type="chain" id="PRO_5004611088" description="Apple domain-containing protein" evidence="2">
    <location>
        <begin position="19"/>
        <end position="471"/>
    </location>
</feature>
<evidence type="ECO:0000313" key="5">
    <source>
        <dbReference type="Proteomes" id="UP000019373"/>
    </source>
</evidence>
<dbReference type="Proteomes" id="UP000019373">
    <property type="component" value="Unassembled WGS sequence"/>
</dbReference>
<dbReference type="OrthoDB" id="10369919at2759"/>
<feature type="signal peptide" evidence="2">
    <location>
        <begin position="1"/>
        <end position="18"/>
    </location>
</feature>
<gene>
    <name evidence="4" type="ORF">EPUS_05228</name>
</gene>
<dbReference type="Gene3D" id="3.50.4.10">
    <property type="entry name" value="Hepatocyte Growth Factor"/>
    <property type="match status" value="1"/>
</dbReference>
<dbReference type="PROSITE" id="PS50948">
    <property type="entry name" value="PAN"/>
    <property type="match status" value="1"/>
</dbReference>
<feature type="compositionally biased region" description="Low complexity" evidence="1">
    <location>
        <begin position="224"/>
        <end position="250"/>
    </location>
</feature>